<keyword evidence="12" id="KW-1185">Reference proteome</keyword>
<keyword evidence="4" id="KW-0067">ATP-binding</keyword>
<name>A0ABN1W2A8_9ACTN</name>
<evidence type="ECO:0000313" key="11">
    <source>
        <dbReference type="EMBL" id="GAA1232285.1"/>
    </source>
</evidence>
<comment type="caution">
    <text evidence="11">The sequence shown here is derived from an EMBL/GenBank/DDBJ whole genome shotgun (WGS) entry which is preliminary data.</text>
</comment>
<dbReference type="Pfam" id="PF02875">
    <property type="entry name" value="Mur_ligase_C"/>
    <property type="match status" value="1"/>
</dbReference>
<evidence type="ECO:0000313" key="12">
    <source>
        <dbReference type="Proteomes" id="UP001500037"/>
    </source>
</evidence>
<dbReference type="PANTHER" id="PTHR43445">
    <property type="entry name" value="UDP-N-ACETYLMURAMATE--L-ALANINE LIGASE-RELATED"/>
    <property type="match status" value="1"/>
</dbReference>
<protein>
    <submittedName>
        <fullName evidence="11">UDP-N-acetylmuramate--L-alanine ligase</fullName>
    </submittedName>
</protein>
<keyword evidence="3" id="KW-0547">Nucleotide-binding</keyword>
<dbReference type="SUPFAM" id="SSF51984">
    <property type="entry name" value="MurCD N-terminal domain"/>
    <property type="match status" value="1"/>
</dbReference>
<dbReference type="InterPro" id="IPR050061">
    <property type="entry name" value="MurCDEF_pg_biosynth"/>
</dbReference>
<evidence type="ECO:0000256" key="3">
    <source>
        <dbReference type="ARBA" id="ARBA00022741"/>
    </source>
</evidence>
<keyword evidence="8" id="KW-0961">Cell wall biogenesis/degradation</keyword>
<dbReference type="PANTHER" id="PTHR43445:SF3">
    <property type="entry name" value="UDP-N-ACETYLMURAMATE--L-ALANINE LIGASE"/>
    <property type="match status" value="1"/>
</dbReference>
<evidence type="ECO:0000256" key="1">
    <source>
        <dbReference type="ARBA" id="ARBA00022598"/>
    </source>
</evidence>
<evidence type="ECO:0000256" key="8">
    <source>
        <dbReference type="ARBA" id="ARBA00023316"/>
    </source>
</evidence>
<evidence type="ECO:0000259" key="9">
    <source>
        <dbReference type="Pfam" id="PF01225"/>
    </source>
</evidence>
<proteinExistence type="predicted"/>
<dbReference type="Gene3D" id="3.40.1190.10">
    <property type="entry name" value="Mur-like, catalytic domain"/>
    <property type="match status" value="1"/>
</dbReference>
<keyword evidence="5" id="KW-0133">Cell shape</keyword>
<dbReference type="EMBL" id="BAAALF010000030">
    <property type="protein sequence ID" value="GAA1232285.1"/>
    <property type="molecule type" value="Genomic_DNA"/>
</dbReference>
<dbReference type="RefSeq" id="WP_344441273.1">
    <property type="nucleotide sequence ID" value="NZ_BAAALF010000030.1"/>
</dbReference>
<dbReference type="SUPFAM" id="SSF53244">
    <property type="entry name" value="MurD-like peptide ligases, peptide-binding domain"/>
    <property type="match status" value="1"/>
</dbReference>
<sequence>MNHPHYDGPGRLAVPHLVGIDEMGMPALAQLLLQRGARVTGSAAAESEITTELVKAGAVVTYGFDRATVRADRSAVLWSEGGIAQGLELARAKEMRLAVLHHTQALALLTGKAAASVVVTGSHSIANTAGMLVAALDDRNPSYLLNDPPVGGDSGHHGGDGLLIAADEDEQEGTVPALRPTVTIILNAATSPPRHLDQDSALDRLEASARRSATVVLPTWDAGACTLAQRLCERSGPRVIRVGECLDADMQIVGITWDGTHNRVTVQDTDGSWHTLLVAVAGRHNAQAAALVFAAGRVLGAEGEDLARGISENFAGVERSLTPLYLQAGITVVDSLATHPVEVEQDLRAARMLTEGSVIAVLEPDDWHRTLDLGPEIGARLSPADEVVLLPVHSPGSLPHPEAGPGTAAIARAVTAAGLRAEHVHALDDEQADAGAEQLIASLAQPGDLVLIMGTGRAARLTRRLLFHLGAPTAPIPTDL</sequence>
<evidence type="ECO:0000256" key="7">
    <source>
        <dbReference type="ARBA" id="ARBA00023306"/>
    </source>
</evidence>
<dbReference type="Proteomes" id="UP001500037">
    <property type="component" value="Unassembled WGS sequence"/>
</dbReference>
<evidence type="ECO:0000256" key="2">
    <source>
        <dbReference type="ARBA" id="ARBA00022618"/>
    </source>
</evidence>
<accession>A0ABN1W2A8</accession>
<evidence type="ECO:0000259" key="10">
    <source>
        <dbReference type="Pfam" id="PF02875"/>
    </source>
</evidence>
<dbReference type="Gene3D" id="3.40.50.720">
    <property type="entry name" value="NAD(P)-binding Rossmann-like Domain"/>
    <property type="match status" value="1"/>
</dbReference>
<evidence type="ECO:0000256" key="6">
    <source>
        <dbReference type="ARBA" id="ARBA00022984"/>
    </source>
</evidence>
<keyword evidence="7" id="KW-0131">Cell cycle</keyword>
<dbReference type="SUPFAM" id="SSF53623">
    <property type="entry name" value="MurD-like peptide ligases, catalytic domain"/>
    <property type="match status" value="1"/>
</dbReference>
<dbReference type="InterPro" id="IPR004101">
    <property type="entry name" value="Mur_ligase_C"/>
</dbReference>
<dbReference type="InterPro" id="IPR000713">
    <property type="entry name" value="Mur_ligase_N"/>
</dbReference>
<feature type="domain" description="Mur ligase N-terminal catalytic" evidence="9">
    <location>
        <begin position="16"/>
        <end position="110"/>
    </location>
</feature>
<keyword evidence="6" id="KW-0573">Peptidoglycan synthesis</keyword>
<dbReference type="InterPro" id="IPR036565">
    <property type="entry name" value="Mur-like_cat_sf"/>
</dbReference>
<dbReference type="InterPro" id="IPR036615">
    <property type="entry name" value="Mur_ligase_C_dom_sf"/>
</dbReference>
<dbReference type="Gene3D" id="3.90.190.20">
    <property type="entry name" value="Mur ligase, C-terminal domain"/>
    <property type="match status" value="1"/>
</dbReference>
<evidence type="ECO:0000256" key="4">
    <source>
        <dbReference type="ARBA" id="ARBA00022840"/>
    </source>
</evidence>
<reference evidence="11 12" key="1">
    <citation type="journal article" date="2019" name="Int. J. Syst. Evol. Microbiol.">
        <title>The Global Catalogue of Microorganisms (GCM) 10K type strain sequencing project: providing services to taxonomists for standard genome sequencing and annotation.</title>
        <authorList>
            <consortium name="The Broad Institute Genomics Platform"/>
            <consortium name="The Broad Institute Genome Sequencing Center for Infectious Disease"/>
            <person name="Wu L."/>
            <person name="Ma J."/>
        </authorList>
    </citation>
    <scope>NUCLEOTIDE SEQUENCE [LARGE SCALE GENOMIC DNA]</scope>
    <source>
        <strain evidence="11 12">JCM 13004</strain>
    </source>
</reference>
<dbReference type="GO" id="GO:0016874">
    <property type="term" value="F:ligase activity"/>
    <property type="evidence" value="ECO:0007669"/>
    <property type="project" value="UniProtKB-KW"/>
</dbReference>
<evidence type="ECO:0000256" key="5">
    <source>
        <dbReference type="ARBA" id="ARBA00022960"/>
    </source>
</evidence>
<feature type="domain" description="Mur ligase C-terminal" evidence="10">
    <location>
        <begin position="328"/>
        <end position="456"/>
    </location>
</feature>
<keyword evidence="1 11" id="KW-0436">Ligase</keyword>
<organism evidence="11 12">
    <name type="scientific">Kitasatospora nipponensis</name>
    <dbReference type="NCBI Taxonomy" id="258049"/>
    <lineage>
        <taxon>Bacteria</taxon>
        <taxon>Bacillati</taxon>
        <taxon>Actinomycetota</taxon>
        <taxon>Actinomycetes</taxon>
        <taxon>Kitasatosporales</taxon>
        <taxon>Streptomycetaceae</taxon>
        <taxon>Kitasatospora</taxon>
    </lineage>
</organism>
<keyword evidence="2" id="KW-0132">Cell division</keyword>
<gene>
    <name evidence="11" type="primary">murC_2</name>
    <name evidence="11" type="ORF">GCM10009665_23180</name>
</gene>
<dbReference type="Pfam" id="PF01225">
    <property type="entry name" value="Mur_ligase"/>
    <property type="match status" value="1"/>
</dbReference>